<evidence type="ECO:0000256" key="8">
    <source>
        <dbReference type="SAM" id="Phobius"/>
    </source>
</evidence>
<name>A0ABQ6I416_9MICO</name>
<feature type="transmembrane region" description="Helical" evidence="8">
    <location>
        <begin position="153"/>
        <end position="178"/>
    </location>
</feature>
<gene>
    <name evidence="9" type="ORF">GCM10025864_27360</name>
</gene>
<sequence>MALIFLPVNFEYWQFAIITLLSGIGSGMFGAPNRSAIMNAVPASERGAASGVAGTVQNAGSSLSIGVFFSLMIVGLASTLPDALRTGLTAHHVPAGVADQVAQLPPVGSLFAAFLGYNPIQSLLGSDTLSQLPQADQDALVGKEFFPQLISDAFHHGLVVVFTVAAAMSLVGAVASLFRGKRYVHDDGTGTEPVGAPDAVVEEGEGPSVAAAAPVPSEGAGVGAGGTHGLGADAPGVGGSPA</sequence>
<dbReference type="RefSeq" id="WP_431310276.1">
    <property type="nucleotide sequence ID" value="NZ_BSUK01000001.1"/>
</dbReference>
<feature type="compositionally biased region" description="Gly residues" evidence="7">
    <location>
        <begin position="220"/>
        <end position="229"/>
    </location>
</feature>
<dbReference type="Gene3D" id="1.20.1250.20">
    <property type="entry name" value="MFS general substrate transporter like domains"/>
    <property type="match status" value="1"/>
</dbReference>
<evidence type="ECO:0000256" key="5">
    <source>
        <dbReference type="ARBA" id="ARBA00022989"/>
    </source>
</evidence>
<dbReference type="Proteomes" id="UP001157091">
    <property type="component" value="Unassembled WGS sequence"/>
</dbReference>
<evidence type="ECO:0000256" key="1">
    <source>
        <dbReference type="ARBA" id="ARBA00004651"/>
    </source>
</evidence>
<dbReference type="InterPro" id="IPR036259">
    <property type="entry name" value="MFS_trans_sf"/>
</dbReference>
<feature type="transmembrane region" description="Helical" evidence="8">
    <location>
        <begin position="12"/>
        <end position="31"/>
    </location>
</feature>
<dbReference type="SUPFAM" id="SSF103473">
    <property type="entry name" value="MFS general substrate transporter"/>
    <property type="match status" value="1"/>
</dbReference>
<accession>A0ABQ6I416</accession>
<keyword evidence="4 8" id="KW-0812">Transmembrane</keyword>
<evidence type="ECO:0000256" key="4">
    <source>
        <dbReference type="ARBA" id="ARBA00022692"/>
    </source>
</evidence>
<evidence type="ECO:0000256" key="3">
    <source>
        <dbReference type="ARBA" id="ARBA00022475"/>
    </source>
</evidence>
<keyword evidence="2" id="KW-0813">Transport</keyword>
<evidence type="ECO:0000256" key="2">
    <source>
        <dbReference type="ARBA" id="ARBA00022448"/>
    </source>
</evidence>
<reference evidence="10" key="1">
    <citation type="journal article" date="2019" name="Int. J. Syst. Evol. Microbiol.">
        <title>The Global Catalogue of Microorganisms (GCM) 10K type strain sequencing project: providing services to taxonomists for standard genome sequencing and annotation.</title>
        <authorList>
            <consortium name="The Broad Institute Genomics Platform"/>
            <consortium name="The Broad Institute Genome Sequencing Center for Infectious Disease"/>
            <person name="Wu L."/>
            <person name="Ma J."/>
        </authorList>
    </citation>
    <scope>NUCLEOTIDE SEQUENCE [LARGE SCALE GENOMIC DNA]</scope>
    <source>
        <strain evidence="10">NBRC 106348</strain>
    </source>
</reference>
<comment type="subcellular location">
    <subcellularLocation>
        <location evidence="1">Cell membrane</location>
        <topology evidence="1">Multi-pass membrane protein</topology>
    </subcellularLocation>
</comment>
<feature type="transmembrane region" description="Helical" evidence="8">
    <location>
        <begin position="52"/>
        <end position="77"/>
    </location>
</feature>
<dbReference type="PANTHER" id="PTHR42718">
    <property type="entry name" value="MAJOR FACILITATOR SUPERFAMILY MULTIDRUG TRANSPORTER MFSC"/>
    <property type="match status" value="1"/>
</dbReference>
<dbReference type="EMBL" id="BSUK01000001">
    <property type="protein sequence ID" value="GMA24977.1"/>
    <property type="molecule type" value="Genomic_DNA"/>
</dbReference>
<proteinExistence type="predicted"/>
<keyword evidence="3" id="KW-1003">Cell membrane</keyword>
<keyword evidence="10" id="KW-1185">Reference proteome</keyword>
<feature type="region of interest" description="Disordered" evidence="7">
    <location>
        <begin position="186"/>
        <end position="242"/>
    </location>
</feature>
<organism evidence="9 10">
    <name type="scientific">Luteimicrobium album</name>
    <dbReference type="NCBI Taxonomy" id="1054550"/>
    <lineage>
        <taxon>Bacteria</taxon>
        <taxon>Bacillati</taxon>
        <taxon>Actinomycetota</taxon>
        <taxon>Actinomycetes</taxon>
        <taxon>Micrococcales</taxon>
        <taxon>Luteimicrobium</taxon>
    </lineage>
</organism>
<evidence type="ECO:0000256" key="6">
    <source>
        <dbReference type="ARBA" id="ARBA00023136"/>
    </source>
</evidence>
<evidence type="ECO:0000313" key="10">
    <source>
        <dbReference type="Proteomes" id="UP001157091"/>
    </source>
</evidence>
<comment type="caution">
    <text evidence="9">The sequence shown here is derived from an EMBL/GenBank/DDBJ whole genome shotgun (WGS) entry which is preliminary data.</text>
</comment>
<evidence type="ECO:0000256" key="7">
    <source>
        <dbReference type="SAM" id="MobiDB-lite"/>
    </source>
</evidence>
<feature type="compositionally biased region" description="Low complexity" evidence="7">
    <location>
        <begin position="206"/>
        <end position="219"/>
    </location>
</feature>
<keyword evidence="5 8" id="KW-1133">Transmembrane helix</keyword>
<dbReference type="PANTHER" id="PTHR42718:SF46">
    <property type="entry name" value="BLR6921 PROTEIN"/>
    <property type="match status" value="1"/>
</dbReference>
<evidence type="ECO:0008006" key="11">
    <source>
        <dbReference type="Google" id="ProtNLM"/>
    </source>
</evidence>
<protein>
    <recommendedName>
        <fullName evidence="11">MFS transporter</fullName>
    </recommendedName>
</protein>
<evidence type="ECO:0000313" key="9">
    <source>
        <dbReference type="EMBL" id="GMA24977.1"/>
    </source>
</evidence>
<keyword evidence="6 8" id="KW-0472">Membrane</keyword>